<dbReference type="EMBL" id="KN848097">
    <property type="protein sequence ID" value="KIX93143.1"/>
    <property type="molecule type" value="Genomic_DNA"/>
</dbReference>
<evidence type="ECO:0000313" key="3">
    <source>
        <dbReference type="Proteomes" id="UP000053411"/>
    </source>
</evidence>
<feature type="compositionally biased region" description="Acidic residues" evidence="1">
    <location>
        <begin position="73"/>
        <end position="85"/>
    </location>
</feature>
<accession>A0A0D2K9S6</accession>
<feature type="compositionally biased region" description="Basic and acidic residues" evidence="1">
    <location>
        <begin position="48"/>
        <end position="61"/>
    </location>
</feature>
<dbReference type="GeneID" id="27716946"/>
<feature type="region of interest" description="Disordered" evidence="1">
    <location>
        <begin position="106"/>
        <end position="132"/>
    </location>
</feature>
<proteinExistence type="predicted"/>
<dbReference type="AlphaFoldDB" id="A0A0D2K9S6"/>
<evidence type="ECO:0000256" key="1">
    <source>
        <dbReference type="SAM" id="MobiDB-lite"/>
    </source>
</evidence>
<dbReference type="RefSeq" id="XP_016627266.1">
    <property type="nucleotide sequence ID" value="XM_016781689.1"/>
</dbReference>
<sequence>MWGKLLSVFKGKDSEGQDSRPTNQRHASTPSDPFGDDETENTNPPSSEGRDDPGVRLHHSLEQALGRGSRDEDAIDAEDDDEAEEVPSRHQTLEENIELARELSQELEHQAEELRRSASSKDHTGARSDKSQ</sequence>
<dbReference type="Proteomes" id="UP000053411">
    <property type="component" value="Unassembled WGS sequence"/>
</dbReference>
<organism evidence="2 3">
    <name type="scientific">Fonsecaea multimorphosa CBS 102226</name>
    <dbReference type="NCBI Taxonomy" id="1442371"/>
    <lineage>
        <taxon>Eukaryota</taxon>
        <taxon>Fungi</taxon>
        <taxon>Dikarya</taxon>
        <taxon>Ascomycota</taxon>
        <taxon>Pezizomycotina</taxon>
        <taxon>Eurotiomycetes</taxon>
        <taxon>Chaetothyriomycetidae</taxon>
        <taxon>Chaetothyriales</taxon>
        <taxon>Herpotrichiellaceae</taxon>
        <taxon>Fonsecaea</taxon>
    </lineage>
</organism>
<evidence type="ECO:0000313" key="2">
    <source>
        <dbReference type="EMBL" id="KIX93143.1"/>
    </source>
</evidence>
<name>A0A0D2K9S6_9EURO</name>
<reference evidence="2 3" key="1">
    <citation type="submission" date="2015-01" db="EMBL/GenBank/DDBJ databases">
        <title>The Genome Sequence of Fonsecaea multimorphosa CBS 102226.</title>
        <authorList>
            <consortium name="The Broad Institute Genomics Platform"/>
            <person name="Cuomo C."/>
            <person name="de Hoog S."/>
            <person name="Gorbushina A."/>
            <person name="Stielow B."/>
            <person name="Teixiera M."/>
            <person name="Abouelleil A."/>
            <person name="Chapman S.B."/>
            <person name="Priest M."/>
            <person name="Young S.K."/>
            <person name="Wortman J."/>
            <person name="Nusbaum C."/>
            <person name="Birren B."/>
        </authorList>
    </citation>
    <scope>NUCLEOTIDE SEQUENCE [LARGE SCALE GENOMIC DNA]</scope>
    <source>
        <strain evidence="2 3">CBS 102226</strain>
    </source>
</reference>
<protein>
    <submittedName>
        <fullName evidence="2">Uncharacterized protein</fullName>
    </submittedName>
</protein>
<dbReference type="VEuPathDB" id="FungiDB:Z520_11200"/>
<gene>
    <name evidence="2" type="ORF">Z520_11200</name>
</gene>
<dbReference type="OrthoDB" id="4147816at2759"/>
<feature type="compositionally biased region" description="Polar residues" evidence="1">
    <location>
        <begin position="19"/>
        <end position="31"/>
    </location>
</feature>
<feature type="region of interest" description="Disordered" evidence="1">
    <location>
        <begin position="1"/>
        <end position="92"/>
    </location>
</feature>
<keyword evidence="3" id="KW-1185">Reference proteome</keyword>